<accession>F4L0M8</accession>
<evidence type="ECO:0000313" key="2">
    <source>
        <dbReference type="Proteomes" id="UP000008461"/>
    </source>
</evidence>
<organism evidence="1 2">
    <name type="scientific">Haliscomenobacter hydrossis (strain ATCC 27775 / DSM 1100 / LMG 10767 / O)</name>
    <dbReference type="NCBI Taxonomy" id="760192"/>
    <lineage>
        <taxon>Bacteria</taxon>
        <taxon>Pseudomonadati</taxon>
        <taxon>Bacteroidota</taxon>
        <taxon>Saprospiria</taxon>
        <taxon>Saprospirales</taxon>
        <taxon>Haliscomenobacteraceae</taxon>
        <taxon>Haliscomenobacter</taxon>
    </lineage>
</organism>
<dbReference type="HOGENOM" id="CLU_2206347_0_0_10"/>
<sequence length="107" mass="12069">MKQIPEIQAERYRLLARLEDQTRGIKQEMDAIKSSLQPLQLLKSVIEQATESIQDRGLATQVTKLALTAMPNKLARHPITALILRIAMPWILQKAENLSRLIGSKKG</sequence>
<dbReference type="RefSeq" id="WP_013764064.1">
    <property type="nucleotide sequence ID" value="NC_015510.1"/>
</dbReference>
<name>F4L0M8_HALH1</name>
<dbReference type="EMBL" id="CP002691">
    <property type="protein sequence ID" value="AEE49510.1"/>
    <property type="molecule type" value="Genomic_DNA"/>
</dbReference>
<dbReference type="AlphaFoldDB" id="F4L0M8"/>
<proteinExistence type="predicted"/>
<evidence type="ECO:0000313" key="1">
    <source>
        <dbReference type="EMBL" id="AEE49510.1"/>
    </source>
</evidence>
<dbReference type="KEGG" id="hhy:Halhy_1619"/>
<dbReference type="STRING" id="760192.Halhy_1619"/>
<reference evidence="1 2" key="1">
    <citation type="journal article" date="2011" name="Stand. Genomic Sci.">
        <title>Complete genome sequence of Haliscomenobacter hydrossis type strain (O).</title>
        <authorList>
            <consortium name="US DOE Joint Genome Institute (JGI-PGF)"/>
            <person name="Daligault H."/>
            <person name="Lapidus A."/>
            <person name="Zeytun A."/>
            <person name="Nolan M."/>
            <person name="Lucas S."/>
            <person name="Del Rio T.G."/>
            <person name="Tice H."/>
            <person name="Cheng J.F."/>
            <person name="Tapia R."/>
            <person name="Han C."/>
            <person name="Goodwin L."/>
            <person name="Pitluck S."/>
            <person name="Liolios K."/>
            <person name="Pagani I."/>
            <person name="Ivanova N."/>
            <person name="Huntemann M."/>
            <person name="Mavromatis K."/>
            <person name="Mikhailova N."/>
            <person name="Pati A."/>
            <person name="Chen A."/>
            <person name="Palaniappan K."/>
            <person name="Land M."/>
            <person name="Hauser L."/>
            <person name="Brambilla E.M."/>
            <person name="Rohde M."/>
            <person name="Verbarg S."/>
            <person name="Goker M."/>
            <person name="Bristow J."/>
            <person name="Eisen J.A."/>
            <person name="Markowitz V."/>
            <person name="Hugenholtz P."/>
            <person name="Kyrpides N.C."/>
            <person name="Klenk H.P."/>
            <person name="Woyke T."/>
        </authorList>
    </citation>
    <scope>NUCLEOTIDE SEQUENCE [LARGE SCALE GENOMIC DNA]</scope>
    <source>
        <strain evidence="2">ATCC 27775 / DSM 1100 / LMG 10767 / O</strain>
    </source>
</reference>
<dbReference type="Proteomes" id="UP000008461">
    <property type="component" value="Chromosome"/>
</dbReference>
<protein>
    <submittedName>
        <fullName evidence="1">Uncharacterized protein</fullName>
    </submittedName>
</protein>
<gene>
    <name evidence="1" type="ordered locus">Halhy_1619</name>
</gene>
<keyword evidence="2" id="KW-1185">Reference proteome</keyword>
<reference key="2">
    <citation type="submission" date="2011-04" db="EMBL/GenBank/DDBJ databases">
        <title>Complete sequence of chromosome of Haliscomenobacter hydrossis DSM 1100.</title>
        <authorList>
            <consortium name="US DOE Joint Genome Institute (JGI-PGF)"/>
            <person name="Lucas S."/>
            <person name="Han J."/>
            <person name="Lapidus A."/>
            <person name="Bruce D."/>
            <person name="Goodwin L."/>
            <person name="Pitluck S."/>
            <person name="Peters L."/>
            <person name="Kyrpides N."/>
            <person name="Mavromatis K."/>
            <person name="Ivanova N."/>
            <person name="Ovchinnikova G."/>
            <person name="Pagani I."/>
            <person name="Daligault H."/>
            <person name="Detter J.C."/>
            <person name="Han C."/>
            <person name="Land M."/>
            <person name="Hauser L."/>
            <person name="Markowitz V."/>
            <person name="Cheng J.-F."/>
            <person name="Hugenholtz P."/>
            <person name="Woyke T."/>
            <person name="Wu D."/>
            <person name="Verbarg S."/>
            <person name="Frueling A."/>
            <person name="Brambilla E."/>
            <person name="Klenk H.-P."/>
            <person name="Eisen J.A."/>
        </authorList>
    </citation>
    <scope>NUCLEOTIDE SEQUENCE</scope>
    <source>
        <strain>DSM 1100</strain>
    </source>
</reference>